<evidence type="ECO:0000256" key="1">
    <source>
        <dbReference type="SAM" id="MobiDB-lite"/>
    </source>
</evidence>
<evidence type="ECO:0000313" key="4">
    <source>
        <dbReference type="Proteomes" id="UP000011625"/>
    </source>
</evidence>
<name>M0MTJ1_9EURY</name>
<keyword evidence="2" id="KW-0472">Membrane</keyword>
<dbReference type="EMBL" id="AOME01000105">
    <property type="protein sequence ID" value="EMA48059.1"/>
    <property type="molecule type" value="Genomic_DNA"/>
</dbReference>
<proteinExistence type="predicted"/>
<feature type="transmembrane region" description="Helical" evidence="2">
    <location>
        <begin position="30"/>
        <end position="52"/>
    </location>
</feature>
<evidence type="ECO:0000256" key="2">
    <source>
        <dbReference type="SAM" id="Phobius"/>
    </source>
</evidence>
<evidence type="ECO:0000313" key="3">
    <source>
        <dbReference type="EMBL" id="EMA48059.1"/>
    </source>
</evidence>
<keyword evidence="4" id="KW-1185">Reference proteome</keyword>
<feature type="region of interest" description="Disordered" evidence="1">
    <location>
        <begin position="1"/>
        <end position="27"/>
    </location>
</feature>
<gene>
    <name evidence="3" type="ORF">C450_20326</name>
</gene>
<dbReference type="Proteomes" id="UP000011625">
    <property type="component" value="Unassembled WGS sequence"/>
</dbReference>
<keyword evidence="2" id="KW-1133">Transmembrane helix</keyword>
<reference evidence="3 4" key="1">
    <citation type="journal article" date="2014" name="PLoS Genet.">
        <title>Phylogenetically driven sequencing of extremely halophilic archaea reveals strategies for static and dynamic osmo-response.</title>
        <authorList>
            <person name="Becker E.A."/>
            <person name="Seitzer P.M."/>
            <person name="Tritt A."/>
            <person name="Larsen D."/>
            <person name="Krusor M."/>
            <person name="Yao A.I."/>
            <person name="Wu D."/>
            <person name="Madern D."/>
            <person name="Eisen J.A."/>
            <person name="Darling A.E."/>
            <person name="Facciotti M.T."/>
        </authorList>
    </citation>
    <scope>NUCLEOTIDE SEQUENCE [LARGE SCALE GENOMIC DNA]</scope>
    <source>
        <strain evidence="3 4">DSM 8989</strain>
    </source>
</reference>
<feature type="compositionally biased region" description="Low complexity" evidence="1">
    <location>
        <begin position="1"/>
        <end position="11"/>
    </location>
</feature>
<comment type="caution">
    <text evidence="3">The sequence shown here is derived from an EMBL/GenBank/DDBJ whole genome shotgun (WGS) entry which is preliminary data.</text>
</comment>
<keyword evidence="2" id="KW-0812">Transmembrane</keyword>
<dbReference type="STRING" id="1227456.C450_20326"/>
<accession>M0MTJ1</accession>
<organism evidence="3 4">
    <name type="scientific">Halococcus salifodinae DSM 8989</name>
    <dbReference type="NCBI Taxonomy" id="1227456"/>
    <lineage>
        <taxon>Archaea</taxon>
        <taxon>Methanobacteriati</taxon>
        <taxon>Methanobacteriota</taxon>
        <taxon>Stenosarchaea group</taxon>
        <taxon>Halobacteria</taxon>
        <taxon>Halobacteriales</taxon>
        <taxon>Halococcaceae</taxon>
        <taxon>Halococcus</taxon>
    </lineage>
</organism>
<dbReference type="PATRIC" id="fig|1227456.3.peg.4100"/>
<dbReference type="AlphaFoldDB" id="M0MTJ1"/>
<sequence>MTGSVTVQQGGASSGGGEEEPNPEEMGVPFQAHFVGIATILMMVVSVIYTFFTLKYGESPHAKGGNN</sequence>
<protein>
    <submittedName>
        <fullName evidence="3">Halocyanin hcpE</fullName>
    </submittedName>
</protein>